<evidence type="ECO:0000313" key="1">
    <source>
        <dbReference type="EMBL" id="MFD1203594.1"/>
    </source>
</evidence>
<dbReference type="RefSeq" id="WP_381479469.1">
    <property type="nucleotide sequence ID" value="NZ_JBHTLT010000001.1"/>
</dbReference>
<dbReference type="InterPro" id="IPR038559">
    <property type="entry name" value="XkdN-like_sf"/>
</dbReference>
<sequence length="134" mass="14904">MSKFNAFMKGNVKETETVKLKLDRFPEPIELRPLTAGEADKINEHCFVNKPGPKGKMERVFDVVKYNRGINTASIVYPDLNDAALQESYGVRGAENLFSEMFYLGEAAQILEKVTEISGIGGSLNEDIEEAKNS</sequence>
<accession>A0ABW3TTH2</accession>
<comment type="caution">
    <text evidence="1">The sequence shown here is derived from an EMBL/GenBank/DDBJ whole genome shotgun (WGS) entry which is preliminary data.</text>
</comment>
<proteinExistence type="predicted"/>
<dbReference type="Pfam" id="PF08890">
    <property type="entry name" value="Phage_TAC_5"/>
    <property type="match status" value="1"/>
</dbReference>
<dbReference type="Proteomes" id="UP001597231">
    <property type="component" value="Unassembled WGS sequence"/>
</dbReference>
<dbReference type="InterPro" id="IPR014986">
    <property type="entry name" value="XkdN-like"/>
</dbReference>
<protein>
    <submittedName>
        <fullName evidence="1">Phage portal protein</fullName>
    </submittedName>
</protein>
<dbReference type="EMBL" id="JBHTLT010000001">
    <property type="protein sequence ID" value="MFD1203594.1"/>
    <property type="molecule type" value="Genomic_DNA"/>
</dbReference>
<evidence type="ECO:0000313" key="2">
    <source>
        <dbReference type="Proteomes" id="UP001597231"/>
    </source>
</evidence>
<name>A0ABW3TTH2_9BACL</name>
<keyword evidence="2" id="KW-1185">Reference proteome</keyword>
<gene>
    <name evidence="1" type="ORF">ACFQ38_00385</name>
</gene>
<dbReference type="Gene3D" id="3.30.2220.30">
    <property type="match status" value="1"/>
</dbReference>
<reference evidence="2" key="1">
    <citation type="journal article" date="2019" name="Int. J. Syst. Evol. Microbiol.">
        <title>The Global Catalogue of Microorganisms (GCM) 10K type strain sequencing project: providing services to taxonomists for standard genome sequencing and annotation.</title>
        <authorList>
            <consortium name="The Broad Institute Genomics Platform"/>
            <consortium name="The Broad Institute Genome Sequencing Center for Infectious Disease"/>
            <person name="Wu L."/>
            <person name="Ma J."/>
        </authorList>
    </citation>
    <scope>NUCLEOTIDE SEQUENCE [LARGE SCALE GENOMIC DNA]</scope>
    <source>
        <strain evidence="2">CCUG 53915</strain>
    </source>
</reference>
<organism evidence="1 2">
    <name type="scientific">Sporosarcina contaminans</name>
    <dbReference type="NCBI Taxonomy" id="633403"/>
    <lineage>
        <taxon>Bacteria</taxon>
        <taxon>Bacillati</taxon>
        <taxon>Bacillota</taxon>
        <taxon>Bacilli</taxon>
        <taxon>Bacillales</taxon>
        <taxon>Caryophanaceae</taxon>
        <taxon>Sporosarcina</taxon>
    </lineage>
</organism>